<accession>A0A4Z1JJU5</accession>
<dbReference type="OrthoDB" id="3521781at2759"/>
<sequence length="940" mass="106461">MNGTIVTPEEFHDALKQNLTDSWDMMVAYAQDPLNRSLSKVWDKKGEFTKIQFSIRNTYDVIVIDQDFIVDLGAPSLQFNTTTNVPIAVLTMIVNGTITTTISEEKHLGTPKTIPKDIYQLQVTVPIVGITKNQVWDEGHVIKFEEKDDDKACHLIFHFQNSQTTWDMLGHSSSSLNDDTIDKSIIKSHFKNKQNTDWINYKVAEVTNKKHPTAANGDLLCPKSFTMSSQKGFLLVFITTVGTDGNENPRLNTKGTKTIAPIFKDYEASIIIQHDLFVSYICDQMKATFKGQKITIAKEDTSTGAKLTMTMDDTDNWDLRSIQIEYKNFDLTLDLFDDSNLETKFTWTWEPKLDIEWYAVEDSQGINTRNWGMANTTSKLSTNPTTFFGIDKEKSELQMACKISRSNDKPRMDYKAKSVDVKDDEYYKWSGSDSIPHEFDEDKGNVQYLIPSDMDFEFQGLNYFSAQNVFVPGVKFIEAKTEMMPYPVGSFGCPGRVPNSTTSYRLLPRRIDMMSDYATADLIGDFIEDIYSNGYFLGDLIHHIANKDPAGVAKVIQGRGFENLDLDEVRQMLKRCSIPGPDFDVRYAGGSYQIQDTSSTPVKELFTQSDGSVTFISHDGKRSFQVIFNVDVDSESPCGGSTTEPEVKTIISGQRVFPWKDSPSLRHPKDLPMEDSATDAEALQYLSIAMDLVAPDGGESIDGRERVEFAEPIMIFFGAVSATLAILNIQKWFRESKDQFVGAYARCRKMILRKSGNSMGYGLKMPSVQDMQKSFTSKSEPIFNAQINEGTFEKEKIIENSQQQILEDMKKSISADAKFKSKKKYGTAFQLDEQMGMELVRNVVEVYADQVSKGDAYEEFMGAIVDHLPTIHDKDAALREGKLIALRVKKLTETITNLQAEQLNTQQELRRERAKAQEEHWTQEDIDKMEAKYKTEVETI</sequence>
<organism evidence="2 3">
    <name type="scientific">Botryotinia narcissicola</name>
    <dbReference type="NCBI Taxonomy" id="278944"/>
    <lineage>
        <taxon>Eukaryota</taxon>
        <taxon>Fungi</taxon>
        <taxon>Dikarya</taxon>
        <taxon>Ascomycota</taxon>
        <taxon>Pezizomycotina</taxon>
        <taxon>Leotiomycetes</taxon>
        <taxon>Helotiales</taxon>
        <taxon>Sclerotiniaceae</taxon>
        <taxon>Botryotinia</taxon>
    </lineage>
</organism>
<name>A0A4Z1JJU5_9HELO</name>
<feature type="coiled-coil region" evidence="1">
    <location>
        <begin position="888"/>
        <end position="919"/>
    </location>
</feature>
<proteinExistence type="predicted"/>
<evidence type="ECO:0000256" key="1">
    <source>
        <dbReference type="SAM" id="Coils"/>
    </source>
</evidence>
<evidence type="ECO:0000313" key="2">
    <source>
        <dbReference type="EMBL" id="TGO69563.1"/>
    </source>
</evidence>
<comment type="caution">
    <text evidence="2">The sequence shown here is derived from an EMBL/GenBank/DDBJ whole genome shotgun (WGS) entry which is preliminary data.</text>
</comment>
<protein>
    <submittedName>
        <fullName evidence="2">Uncharacterized protein</fullName>
    </submittedName>
</protein>
<evidence type="ECO:0000313" key="3">
    <source>
        <dbReference type="Proteomes" id="UP000297452"/>
    </source>
</evidence>
<dbReference type="AlphaFoldDB" id="A0A4Z1JJU5"/>
<gene>
    <name evidence="2" type="ORF">BOTNAR_0009g00100</name>
</gene>
<dbReference type="EMBL" id="PQXJ01000009">
    <property type="protein sequence ID" value="TGO69563.1"/>
    <property type="molecule type" value="Genomic_DNA"/>
</dbReference>
<reference evidence="2 3" key="1">
    <citation type="submission" date="2017-12" db="EMBL/GenBank/DDBJ databases">
        <title>Comparative genomics of Botrytis spp.</title>
        <authorList>
            <person name="Valero-Jimenez C.A."/>
            <person name="Tapia P."/>
            <person name="Veloso J."/>
            <person name="Silva-Moreno E."/>
            <person name="Staats M."/>
            <person name="Valdes J.H."/>
            <person name="Van Kan J.A.L."/>
        </authorList>
    </citation>
    <scope>NUCLEOTIDE SEQUENCE [LARGE SCALE GENOMIC DNA]</scope>
    <source>
        <strain evidence="2 3">MUCL2120</strain>
    </source>
</reference>
<keyword evidence="1" id="KW-0175">Coiled coil</keyword>
<dbReference type="Proteomes" id="UP000297452">
    <property type="component" value="Unassembled WGS sequence"/>
</dbReference>
<keyword evidence="3" id="KW-1185">Reference proteome</keyword>